<dbReference type="InterPro" id="IPR046528">
    <property type="entry name" value="DUF6593"/>
</dbReference>
<comment type="caution">
    <text evidence="2">The sequence shown here is derived from an EMBL/GenBank/DDBJ whole genome shotgun (WGS) entry which is preliminary data.</text>
</comment>
<evidence type="ECO:0000313" key="2">
    <source>
        <dbReference type="EMBL" id="PSR71201.1"/>
    </source>
</evidence>
<accession>A0A2R6NFV8</accession>
<protein>
    <recommendedName>
        <fullName evidence="1">DUF6593 domain-containing protein</fullName>
    </recommendedName>
</protein>
<dbReference type="Pfam" id="PF20236">
    <property type="entry name" value="DUF6593"/>
    <property type="match status" value="1"/>
</dbReference>
<feature type="domain" description="DUF6593" evidence="1">
    <location>
        <begin position="8"/>
        <end position="147"/>
    </location>
</feature>
<proteinExistence type="predicted"/>
<evidence type="ECO:0000313" key="3">
    <source>
        <dbReference type="Proteomes" id="UP000186601"/>
    </source>
</evidence>
<gene>
    <name evidence="2" type="ORF">PHLCEN_2v12933</name>
</gene>
<organism evidence="2 3">
    <name type="scientific">Hermanssonia centrifuga</name>
    <dbReference type="NCBI Taxonomy" id="98765"/>
    <lineage>
        <taxon>Eukaryota</taxon>
        <taxon>Fungi</taxon>
        <taxon>Dikarya</taxon>
        <taxon>Basidiomycota</taxon>
        <taxon>Agaricomycotina</taxon>
        <taxon>Agaricomycetes</taxon>
        <taxon>Polyporales</taxon>
        <taxon>Meruliaceae</taxon>
        <taxon>Hermanssonia</taxon>
    </lineage>
</organism>
<evidence type="ECO:0000259" key="1">
    <source>
        <dbReference type="Pfam" id="PF20236"/>
    </source>
</evidence>
<dbReference type="Proteomes" id="UP000186601">
    <property type="component" value="Unassembled WGS sequence"/>
</dbReference>
<sequence>MNLYFVPNDPEKTVLVSTNGIAHYRITTTKAGALRSPAITRISRPADTASNSLVGEIEWRRGWGSHAIARSNVFDGVEQKIEIRELLYKVGSTFSTNGEEVARFFQEIVKEGFFCGERKWCLRIRASTLDIDMIVLTFIIMEKRRRDTAQEPQADSFRCEEPCEGGIEMGCA</sequence>
<dbReference type="EMBL" id="MLYV02001291">
    <property type="protein sequence ID" value="PSR71201.1"/>
    <property type="molecule type" value="Genomic_DNA"/>
</dbReference>
<keyword evidence="3" id="KW-1185">Reference proteome</keyword>
<name>A0A2R6NFV8_9APHY</name>
<dbReference type="AlphaFoldDB" id="A0A2R6NFV8"/>
<reference evidence="2 3" key="1">
    <citation type="submission" date="2018-02" db="EMBL/GenBank/DDBJ databases">
        <title>Genome sequence of the basidiomycete white-rot fungus Phlebia centrifuga.</title>
        <authorList>
            <person name="Granchi Z."/>
            <person name="Peng M."/>
            <person name="de Vries R.P."/>
            <person name="Hilden K."/>
            <person name="Makela M.R."/>
            <person name="Grigoriev I."/>
            <person name="Riley R."/>
        </authorList>
    </citation>
    <scope>NUCLEOTIDE SEQUENCE [LARGE SCALE GENOMIC DNA]</scope>
    <source>
        <strain evidence="2 3">FBCC195</strain>
    </source>
</reference>
<dbReference type="OrthoDB" id="2798132at2759"/>